<gene>
    <name evidence="1" type="ORF">CCMSSC00406_0005006</name>
</gene>
<sequence>MQHILVVGGNGFIGFLYYLTCTRHTTDSQTGSAICKAALSRGMQVTSVSSSGRPYQTPKGHSPAWTSKVQWRKGDALNLATFVDILPEVNGVVHTLGTLLEDGEYKAALRRGDPFKLFGSFLNGVIGHTNPLKKSSQSAQGTGTYAVLNRDSALRVCEAFVANAPRVEGPPRPFIYISAEDIFRPIIPAKYIETKREAEQGLELLLARESYRGVYVRPSLVYHAHYRPLTSPAAVLFDLSANLHAKAPLAFPTPSRILRHLASTFPSSSASLQSIANAMVIPPIHVDHVAAAACIALERPDVKGVVGVNEMRKLLEWPERSSKHQPAGINSFS</sequence>
<dbReference type="EMBL" id="WQMT02000002">
    <property type="protein sequence ID" value="KAG9226095.1"/>
    <property type="molecule type" value="Genomic_DNA"/>
</dbReference>
<protein>
    <submittedName>
        <fullName evidence="1">Uncharacterized protein</fullName>
    </submittedName>
</protein>
<reference evidence="1 2" key="1">
    <citation type="journal article" date="2021" name="Appl. Environ. Microbiol.">
        <title>Genetic linkage and physical mapping for an oyster mushroom Pleurotus cornucopiae and QTL analysis for the trait cap color.</title>
        <authorList>
            <person name="Zhang Y."/>
            <person name="Gao W."/>
            <person name="Sonnenberg A."/>
            <person name="Chen Q."/>
            <person name="Zhang J."/>
            <person name="Huang C."/>
        </authorList>
    </citation>
    <scope>NUCLEOTIDE SEQUENCE [LARGE SCALE GENOMIC DNA]</scope>
    <source>
        <strain evidence="1">CCMSSC00406</strain>
    </source>
</reference>
<dbReference type="Proteomes" id="UP000824881">
    <property type="component" value="Unassembled WGS sequence"/>
</dbReference>
<accession>A0ACB7J7V5</accession>
<organism evidence="1 2">
    <name type="scientific">Pleurotus cornucopiae</name>
    <name type="common">Cornucopia mushroom</name>
    <dbReference type="NCBI Taxonomy" id="5321"/>
    <lineage>
        <taxon>Eukaryota</taxon>
        <taxon>Fungi</taxon>
        <taxon>Dikarya</taxon>
        <taxon>Basidiomycota</taxon>
        <taxon>Agaricomycotina</taxon>
        <taxon>Agaricomycetes</taxon>
        <taxon>Agaricomycetidae</taxon>
        <taxon>Agaricales</taxon>
        <taxon>Pleurotineae</taxon>
        <taxon>Pleurotaceae</taxon>
        <taxon>Pleurotus</taxon>
    </lineage>
</organism>
<evidence type="ECO:0000313" key="2">
    <source>
        <dbReference type="Proteomes" id="UP000824881"/>
    </source>
</evidence>
<evidence type="ECO:0000313" key="1">
    <source>
        <dbReference type="EMBL" id="KAG9226095.1"/>
    </source>
</evidence>
<keyword evidence="2" id="KW-1185">Reference proteome</keyword>
<comment type="caution">
    <text evidence="1">The sequence shown here is derived from an EMBL/GenBank/DDBJ whole genome shotgun (WGS) entry which is preliminary data.</text>
</comment>
<name>A0ACB7J7V5_PLECO</name>
<proteinExistence type="predicted"/>